<dbReference type="SUPFAM" id="SSF46785">
    <property type="entry name" value="Winged helix' DNA-binding domain"/>
    <property type="match status" value="1"/>
</dbReference>
<dbReference type="PANTHER" id="PTHR30537">
    <property type="entry name" value="HTH-TYPE TRANSCRIPTIONAL REGULATOR"/>
    <property type="match status" value="1"/>
</dbReference>
<dbReference type="GO" id="GO:0006351">
    <property type="term" value="P:DNA-templated transcription"/>
    <property type="evidence" value="ECO:0007669"/>
    <property type="project" value="TreeGrafter"/>
</dbReference>
<evidence type="ECO:0000313" key="7">
    <source>
        <dbReference type="EMBL" id="KAG1530489.1"/>
    </source>
</evidence>
<dbReference type="PANTHER" id="PTHR30537:SF21">
    <property type="entry name" value="HTH-TYPE TRANSCRIPTIONAL REGULATOR SINR-RELATED"/>
    <property type="match status" value="1"/>
</dbReference>
<name>A0A9P7C0H7_9FUNG</name>
<dbReference type="GO" id="GO:0043565">
    <property type="term" value="F:sequence-specific DNA binding"/>
    <property type="evidence" value="ECO:0007669"/>
    <property type="project" value="TreeGrafter"/>
</dbReference>
<feature type="region of interest" description="Disordered" evidence="5">
    <location>
        <begin position="101"/>
        <end position="120"/>
    </location>
</feature>
<proteinExistence type="inferred from homology"/>
<protein>
    <recommendedName>
        <fullName evidence="6">HTH lysR-type domain-containing protein</fullName>
    </recommendedName>
</protein>
<sequence>MKMISFDDLQLFVRTAALGSFSQAAREADLLPGQVAAAVARLERELDLRLFVRTTRSLRLTGEGALYLPYAQEVLATLREGQAPVGAVGLRPQPAAALAERLPRRASAAAAAPAPVRRSR</sequence>
<evidence type="ECO:0000256" key="1">
    <source>
        <dbReference type="ARBA" id="ARBA00009437"/>
    </source>
</evidence>
<dbReference type="Gene3D" id="1.10.10.10">
    <property type="entry name" value="Winged helix-like DNA-binding domain superfamily/Winged helix DNA-binding domain"/>
    <property type="match status" value="1"/>
</dbReference>
<dbReference type="EMBL" id="JAANIU010012397">
    <property type="protein sequence ID" value="KAG1530489.1"/>
    <property type="molecule type" value="Genomic_DNA"/>
</dbReference>
<dbReference type="InterPro" id="IPR000847">
    <property type="entry name" value="LysR_HTH_N"/>
</dbReference>
<dbReference type="InterPro" id="IPR058163">
    <property type="entry name" value="LysR-type_TF_proteobact-type"/>
</dbReference>
<dbReference type="Pfam" id="PF00126">
    <property type="entry name" value="HTH_1"/>
    <property type="match status" value="1"/>
</dbReference>
<evidence type="ECO:0000256" key="2">
    <source>
        <dbReference type="ARBA" id="ARBA00023015"/>
    </source>
</evidence>
<evidence type="ECO:0000313" key="8">
    <source>
        <dbReference type="Proteomes" id="UP000740926"/>
    </source>
</evidence>
<evidence type="ECO:0000256" key="3">
    <source>
        <dbReference type="ARBA" id="ARBA00023125"/>
    </source>
</evidence>
<comment type="similarity">
    <text evidence="1">Belongs to the LysR transcriptional regulatory family.</text>
</comment>
<feature type="domain" description="HTH lysR-type" evidence="6">
    <location>
        <begin position="4"/>
        <end position="61"/>
    </location>
</feature>
<keyword evidence="2" id="KW-0805">Transcription regulation</keyword>
<organism evidence="7 8">
    <name type="scientific">Rhizopus delemar</name>
    <dbReference type="NCBI Taxonomy" id="936053"/>
    <lineage>
        <taxon>Eukaryota</taxon>
        <taxon>Fungi</taxon>
        <taxon>Fungi incertae sedis</taxon>
        <taxon>Mucoromycota</taxon>
        <taxon>Mucoromycotina</taxon>
        <taxon>Mucoromycetes</taxon>
        <taxon>Mucorales</taxon>
        <taxon>Mucorineae</taxon>
        <taxon>Rhizopodaceae</taxon>
        <taxon>Rhizopus</taxon>
    </lineage>
</organism>
<dbReference type="PROSITE" id="PS50931">
    <property type="entry name" value="HTH_LYSR"/>
    <property type="match status" value="1"/>
</dbReference>
<comment type="caution">
    <text evidence="7">The sequence shown here is derived from an EMBL/GenBank/DDBJ whole genome shotgun (WGS) entry which is preliminary data.</text>
</comment>
<evidence type="ECO:0000259" key="6">
    <source>
        <dbReference type="PROSITE" id="PS50931"/>
    </source>
</evidence>
<dbReference type="Proteomes" id="UP000740926">
    <property type="component" value="Unassembled WGS sequence"/>
</dbReference>
<reference evidence="7 8" key="1">
    <citation type="journal article" date="2020" name="Microb. Genom.">
        <title>Genetic diversity of clinical and environmental Mucorales isolates obtained from an investigation of mucormycosis cases among solid organ transplant recipients.</title>
        <authorList>
            <person name="Nguyen M.H."/>
            <person name="Kaul D."/>
            <person name="Muto C."/>
            <person name="Cheng S.J."/>
            <person name="Richter R.A."/>
            <person name="Bruno V.M."/>
            <person name="Liu G."/>
            <person name="Beyhan S."/>
            <person name="Sundermann A.J."/>
            <person name="Mounaud S."/>
            <person name="Pasculle A.W."/>
            <person name="Nierman W.C."/>
            <person name="Driscoll E."/>
            <person name="Cumbie R."/>
            <person name="Clancy C.J."/>
            <person name="Dupont C.L."/>
        </authorList>
    </citation>
    <scope>NUCLEOTIDE SEQUENCE [LARGE SCALE GENOMIC DNA]</scope>
    <source>
        <strain evidence="7 8">GL24</strain>
    </source>
</reference>
<dbReference type="GO" id="GO:0003700">
    <property type="term" value="F:DNA-binding transcription factor activity"/>
    <property type="evidence" value="ECO:0007669"/>
    <property type="project" value="InterPro"/>
</dbReference>
<gene>
    <name evidence="7" type="ORF">G6F50_017284</name>
</gene>
<dbReference type="FunFam" id="1.10.10.10:FF:000001">
    <property type="entry name" value="LysR family transcriptional regulator"/>
    <property type="match status" value="1"/>
</dbReference>
<keyword evidence="4" id="KW-0804">Transcription</keyword>
<dbReference type="InterPro" id="IPR036390">
    <property type="entry name" value="WH_DNA-bd_sf"/>
</dbReference>
<dbReference type="AlphaFoldDB" id="A0A9P7C0H7"/>
<keyword evidence="8" id="KW-1185">Reference proteome</keyword>
<accession>A0A9P7C0H7</accession>
<evidence type="ECO:0000256" key="4">
    <source>
        <dbReference type="ARBA" id="ARBA00023163"/>
    </source>
</evidence>
<dbReference type="InterPro" id="IPR036388">
    <property type="entry name" value="WH-like_DNA-bd_sf"/>
</dbReference>
<keyword evidence="3" id="KW-0238">DNA-binding</keyword>
<evidence type="ECO:0000256" key="5">
    <source>
        <dbReference type="SAM" id="MobiDB-lite"/>
    </source>
</evidence>